<protein>
    <submittedName>
        <fullName evidence="2">Ethyl tert-butyl ether degradation EthD</fullName>
    </submittedName>
</protein>
<dbReference type="InterPro" id="IPR011008">
    <property type="entry name" value="Dimeric_a/b-barrel"/>
</dbReference>
<proteinExistence type="inferred from homology"/>
<evidence type="ECO:0000256" key="1">
    <source>
        <dbReference type="ARBA" id="ARBA00005986"/>
    </source>
</evidence>
<sequence length="118" mass="13401">MTVRYTVCLGSDGLQYISNLLIAIKILFPKGSIFNKDHYIKFHMPLIQEHFPELLRWEVSTLPEDAPYMVVTRVEWTSAEAFDSMHHVEAGKKVFADIANFSSSPPIFMKETPLASAP</sequence>
<evidence type="ECO:0000313" key="2">
    <source>
        <dbReference type="EMBL" id="EKG22510.1"/>
    </source>
</evidence>
<dbReference type="HOGENOM" id="CLU_115019_1_2_1"/>
<dbReference type="Proteomes" id="UP000007129">
    <property type="component" value="Unassembled WGS sequence"/>
</dbReference>
<dbReference type="PANTHER" id="PTHR40260">
    <property type="entry name" value="BLR8190 PROTEIN"/>
    <property type="match status" value="1"/>
</dbReference>
<comment type="similarity">
    <text evidence="1">Belongs to the tpcK family.</text>
</comment>
<dbReference type="InterPro" id="IPR009799">
    <property type="entry name" value="EthD_dom"/>
</dbReference>
<reference evidence="2 3" key="1">
    <citation type="journal article" date="2012" name="BMC Genomics">
        <title>Tools to kill: Genome of one of the most destructive plant pathogenic fungi Macrophomina phaseolina.</title>
        <authorList>
            <person name="Islam M.S."/>
            <person name="Haque M.S."/>
            <person name="Islam M.M."/>
            <person name="Emdad E.M."/>
            <person name="Halim A."/>
            <person name="Hossen Q.M.M."/>
            <person name="Hossain M.Z."/>
            <person name="Ahmed B."/>
            <person name="Rahim S."/>
            <person name="Rahman M.S."/>
            <person name="Alam M.M."/>
            <person name="Hou S."/>
            <person name="Wan X."/>
            <person name="Saito J.A."/>
            <person name="Alam M."/>
        </authorList>
    </citation>
    <scope>NUCLEOTIDE SEQUENCE [LARGE SCALE GENOMIC DNA]</scope>
    <source>
        <strain evidence="2 3">MS6</strain>
    </source>
</reference>
<dbReference type="VEuPathDB" id="FungiDB:MPH_00245"/>
<dbReference type="SUPFAM" id="SSF54909">
    <property type="entry name" value="Dimeric alpha+beta barrel"/>
    <property type="match status" value="1"/>
</dbReference>
<evidence type="ECO:0000313" key="3">
    <source>
        <dbReference type="Proteomes" id="UP000007129"/>
    </source>
</evidence>
<name>K2T0U1_MACPH</name>
<dbReference type="EMBL" id="AHHD01000008">
    <property type="protein sequence ID" value="EKG22510.1"/>
    <property type="molecule type" value="Genomic_DNA"/>
</dbReference>
<dbReference type="Gene3D" id="3.30.70.100">
    <property type="match status" value="1"/>
</dbReference>
<dbReference type="InParanoid" id="K2T0U1"/>
<accession>K2T0U1</accession>
<dbReference type="NCBIfam" id="TIGR02118">
    <property type="entry name" value="EthD family reductase"/>
    <property type="match status" value="1"/>
</dbReference>
<dbReference type="PANTHER" id="PTHR40260:SF2">
    <property type="entry name" value="BLR8190 PROTEIN"/>
    <property type="match status" value="1"/>
</dbReference>
<dbReference type="OrthoDB" id="4892971at2759"/>
<dbReference type="GO" id="GO:0016491">
    <property type="term" value="F:oxidoreductase activity"/>
    <property type="evidence" value="ECO:0007669"/>
    <property type="project" value="InterPro"/>
</dbReference>
<dbReference type="AlphaFoldDB" id="K2T0U1"/>
<gene>
    <name evidence="2" type="ORF">MPH_00245</name>
</gene>
<organism evidence="2 3">
    <name type="scientific">Macrophomina phaseolina (strain MS6)</name>
    <name type="common">Charcoal rot fungus</name>
    <dbReference type="NCBI Taxonomy" id="1126212"/>
    <lineage>
        <taxon>Eukaryota</taxon>
        <taxon>Fungi</taxon>
        <taxon>Dikarya</taxon>
        <taxon>Ascomycota</taxon>
        <taxon>Pezizomycotina</taxon>
        <taxon>Dothideomycetes</taxon>
        <taxon>Dothideomycetes incertae sedis</taxon>
        <taxon>Botryosphaeriales</taxon>
        <taxon>Botryosphaeriaceae</taxon>
        <taxon>Macrophomina</taxon>
    </lineage>
</organism>
<comment type="caution">
    <text evidence="2">The sequence shown here is derived from an EMBL/GenBank/DDBJ whole genome shotgun (WGS) entry which is preliminary data.</text>
</comment>